<reference evidence="1" key="1">
    <citation type="submission" date="2019-02" db="EMBL/GenBank/DDBJ databases">
        <authorList>
            <person name="Gruber-Vodicka R. H."/>
            <person name="Seah K. B. B."/>
        </authorList>
    </citation>
    <scope>NUCLEOTIDE SEQUENCE</scope>
    <source>
        <strain evidence="1">BECK_BZ197</strain>
    </source>
</reference>
<protein>
    <submittedName>
        <fullName evidence="1">Uncharacterized protein</fullName>
    </submittedName>
</protein>
<sequence length="42" mass="4650">MIVGWAEFSVVLTDPRPYITSPFEPAIKVSLNKDTYLIGALP</sequence>
<evidence type="ECO:0000313" key="1">
    <source>
        <dbReference type="EMBL" id="VFK23222.1"/>
    </source>
</evidence>
<proteinExistence type="predicted"/>
<gene>
    <name evidence="1" type="ORF">BECKMB1821G_GA0114241_100429</name>
</gene>
<name>A0A450X1P4_9GAMM</name>
<dbReference type="EMBL" id="CAADFO010000004">
    <property type="protein sequence ID" value="VFK23222.1"/>
    <property type="molecule type" value="Genomic_DNA"/>
</dbReference>
<accession>A0A450X1P4</accession>
<organism evidence="1">
    <name type="scientific">Candidatus Kentrum sp. MB</name>
    <dbReference type="NCBI Taxonomy" id="2138164"/>
    <lineage>
        <taxon>Bacteria</taxon>
        <taxon>Pseudomonadati</taxon>
        <taxon>Pseudomonadota</taxon>
        <taxon>Gammaproteobacteria</taxon>
        <taxon>Candidatus Kentrum</taxon>
    </lineage>
</organism>
<dbReference type="AlphaFoldDB" id="A0A450X1P4"/>